<evidence type="ECO:0000313" key="3">
    <source>
        <dbReference type="Proteomes" id="UP000011996"/>
    </source>
</evidence>
<feature type="compositionally biased region" description="Basic and acidic residues" evidence="1">
    <location>
        <begin position="1"/>
        <end position="17"/>
    </location>
</feature>
<evidence type="ECO:0000256" key="1">
    <source>
        <dbReference type="SAM" id="MobiDB-lite"/>
    </source>
</evidence>
<dbReference type="PATRIC" id="fig|1263868.3.peg.1091"/>
<protein>
    <submittedName>
        <fullName evidence="2">Uncharacterized protein</fullName>
    </submittedName>
</protein>
<comment type="caution">
    <text evidence="2">The sequence shown here is derived from an EMBL/GenBank/DDBJ whole genome shotgun (WGS) entry which is preliminary data.</text>
</comment>
<dbReference type="EMBL" id="ANOF01000036">
    <property type="protein sequence ID" value="EMI28438.1"/>
    <property type="molecule type" value="Genomic_DNA"/>
</dbReference>
<organism evidence="2 3">
    <name type="scientific">Rhodopirellula europaea SH398</name>
    <dbReference type="NCBI Taxonomy" id="1263868"/>
    <lineage>
        <taxon>Bacteria</taxon>
        <taxon>Pseudomonadati</taxon>
        <taxon>Planctomycetota</taxon>
        <taxon>Planctomycetia</taxon>
        <taxon>Pirellulales</taxon>
        <taxon>Pirellulaceae</taxon>
        <taxon>Rhodopirellula</taxon>
    </lineage>
</organism>
<evidence type="ECO:0000313" key="2">
    <source>
        <dbReference type="EMBL" id="EMI28438.1"/>
    </source>
</evidence>
<feature type="region of interest" description="Disordered" evidence="1">
    <location>
        <begin position="29"/>
        <end position="49"/>
    </location>
</feature>
<accession>M5S9X5</accession>
<dbReference type="Proteomes" id="UP000011996">
    <property type="component" value="Unassembled WGS sequence"/>
</dbReference>
<reference evidence="2 3" key="1">
    <citation type="journal article" date="2013" name="Mar. Genomics">
        <title>Expression of sulfatases in Rhodopirellula baltica and the diversity of sulfatases in the genus Rhodopirellula.</title>
        <authorList>
            <person name="Wegner C.E."/>
            <person name="Richter-Heitmann T."/>
            <person name="Klindworth A."/>
            <person name="Klockow C."/>
            <person name="Richter M."/>
            <person name="Achstetter T."/>
            <person name="Glockner F.O."/>
            <person name="Harder J."/>
        </authorList>
    </citation>
    <scope>NUCLEOTIDE SEQUENCE [LARGE SCALE GENOMIC DNA]</scope>
    <source>
        <strain evidence="2 3">SH398</strain>
    </source>
</reference>
<feature type="region of interest" description="Disordered" evidence="1">
    <location>
        <begin position="1"/>
        <end position="20"/>
    </location>
</feature>
<proteinExistence type="predicted"/>
<sequence>MEIERHEIEKSRRDGRSCDPVAPLGLGVLGGISDPRADARGYNLSSRWD</sequence>
<gene>
    <name evidence="2" type="ORF">RESH_01010</name>
</gene>
<dbReference type="AlphaFoldDB" id="M5S9X5"/>
<name>M5S9X5_9BACT</name>